<feature type="compositionally biased region" description="Polar residues" evidence="1">
    <location>
        <begin position="245"/>
        <end position="255"/>
    </location>
</feature>
<dbReference type="OrthoDB" id="8068593at2759"/>
<reference evidence="4" key="1">
    <citation type="submission" date="2018-01" db="EMBL/GenBank/DDBJ databases">
        <authorList>
            <person name="Alioto T."/>
            <person name="Alioto T."/>
        </authorList>
    </citation>
    <scope>NUCLEOTIDE SEQUENCE [LARGE SCALE GENOMIC DNA]</scope>
</reference>
<evidence type="ECO:0000256" key="1">
    <source>
        <dbReference type="SAM" id="MobiDB-lite"/>
    </source>
</evidence>
<evidence type="ECO:0000256" key="2">
    <source>
        <dbReference type="SAM" id="SignalP"/>
    </source>
</evidence>
<dbReference type="OMA" id="NWQSPLV"/>
<feature type="signal peptide" evidence="2">
    <location>
        <begin position="1"/>
        <end position="16"/>
    </location>
</feature>
<gene>
    <name evidence="3" type="ORF">DGUA_6G001768</name>
</gene>
<organism evidence="3 4">
    <name type="scientific">Drosophila guanche</name>
    <name type="common">Fruit fly</name>
    <dbReference type="NCBI Taxonomy" id="7266"/>
    <lineage>
        <taxon>Eukaryota</taxon>
        <taxon>Metazoa</taxon>
        <taxon>Ecdysozoa</taxon>
        <taxon>Arthropoda</taxon>
        <taxon>Hexapoda</taxon>
        <taxon>Insecta</taxon>
        <taxon>Pterygota</taxon>
        <taxon>Neoptera</taxon>
        <taxon>Endopterygota</taxon>
        <taxon>Diptera</taxon>
        <taxon>Brachycera</taxon>
        <taxon>Muscomorpha</taxon>
        <taxon>Ephydroidea</taxon>
        <taxon>Drosophilidae</taxon>
        <taxon>Drosophila</taxon>
        <taxon>Sophophora</taxon>
    </lineage>
</organism>
<name>A0A3B0JFR5_DROGU</name>
<evidence type="ECO:0000313" key="4">
    <source>
        <dbReference type="Proteomes" id="UP000268350"/>
    </source>
</evidence>
<dbReference type="EMBL" id="OUUW01000001">
    <property type="protein sequence ID" value="SPP74170.1"/>
    <property type="molecule type" value="Genomic_DNA"/>
</dbReference>
<feature type="chain" id="PRO_5017359189" evidence="2">
    <location>
        <begin position="17"/>
        <end position="255"/>
    </location>
</feature>
<proteinExistence type="predicted"/>
<dbReference type="Proteomes" id="UP000268350">
    <property type="component" value="Unassembled WGS sequence"/>
</dbReference>
<protein>
    <submittedName>
        <fullName evidence="3">Uncharacterized protein</fullName>
    </submittedName>
</protein>
<keyword evidence="2" id="KW-0732">Signal</keyword>
<accession>A0A3B0JFR5</accession>
<dbReference type="AlphaFoldDB" id="A0A3B0JFR5"/>
<feature type="region of interest" description="Disordered" evidence="1">
    <location>
        <begin position="231"/>
        <end position="255"/>
    </location>
</feature>
<keyword evidence="4" id="KW-1185">Reference proteome</keyword>
<sequence length="255" mass="28821">MISFVLYFIIFYTATADNLKVLNYQNSAETIVQDLIDNWQSPIGYLKSRGYLPNVLQYAPKLNFDRETDPVVAKAGNAKEIDSAVMENDRLVRSFDEPNSDEMKNLFRRLFSSKKDDTISDEIKSKLDVSWDMNQLVSTALKEAEKCHEKFSMKLTQNAETDPTATNEPFDSDIDAEIAQLYPSVLSTKDDVKKKEVKAFSPYKKPYHHLVKGFGKILGSRKPGDGYAQALVSSPKAGPGRTHSDMLSFQINDRD</sequence>
<evidence type="ECO:0000313" key="3">
    <source>
        <dbReference type="EMBL" id="SPP74170.1"/>
    </source>
</evidence>